<proteinExistence type="predicted"/>
<organism evidence="1 2">
    <name type="scientific">Streptococcus mitis</name>
    <dbReference type="NCBI Taxonomy" id="28037"/>
    <lineage>
        <taxon>Bacteria</taxon>
        <taxon>Bacillati</taxon>
        <taxon>Bacillota</taxon>
        <taxon>Bacilli</taxon>
        <taxon>Lactobacillales</taxon>
        <taxon>Streptococcaceae</taxon>
        <taxon>Streptococcus</taxon>
        <taxon>Streptococcus mitis group</taxon>
    </lineage>
</organism>
<reference evidence="1 2" key="1">
    <citation type="submission" date="2014-05" db="EMBL/GenBank/DDBJ databases">
        <authorList>
            <person name="Daugherty S.C."/>
            <person name="Tallon L.J."/>
            <person name="Sadzewicz L."/>
            <person name="Kilian M."/>
            <person name="Tettelin H."/>
        </authorList>
    </citation>
    <scope>NUCLEOTIDE SEQUENCE [LARGE SCALE GENOMIC DNA]</scope>
    <source>
        <strain evidence="1 2">SK271</strain>
    </source>
</reference>
<gene>
    <name evidence="1" type="ORF">SK271_0611</name>
</gene>
<dbReference type="Proteomes" id="UP000028067">
    <property type="component" value="Unassembled WGS sequence"/>
</dbReference>
<dbReference type="AlphaFoldDB" id="A0A081SCB5"/>
<name>A0A081SCB5_STRMT</name>
<dbReference type="EMBL" id="JPGW01000011">
    <property type="protein sequence ID" value="KER08568.1"/>
    <property type="molecule type" value="Genomic_DNA"/>
</dbReference>
<dbReference type="PATRIC" id="fig|28037.100.peg.704"/>
<protein>
    <submittedName>
        <fullName evidence="1">Uncharacterized protein</fullName>
    </submittedName>
</protein>
<comment type="caution">
    <text evidence="1">The sequence shown here is derived from an EMBL/GenBank/DDBJ whole genome shotgun (WGS) entry which is preliminary data.</text>
</comment>
<sequence length="38" mass="4592">MAYKSGESSSYLIKKLVNPIYFYYTILVYYHQETALFF</sequence>
<evidence type="ECO:0000313" key="2">
    <source>
        <dbReference type="Proteomes" id="UP000028067"/>
    </source>
</evidence>
<accession>A0A081SCB5</accession>
<evidence type="ECO:0000313" key="1">
    <source>
        <dbReference type="EMBL" id="KER08568.1"/>
    </source>
</evidence>